<dbReference type="InterPro" id="IPR014284">
    <property type="entry name" value="RNA_pol_sigma-70_dom"/>
</dbReference>
<dbReference type="InterPro" id="IPR007627">
    <property type="entry name" value="RNA_pol_sigma70_r2"/>
</dbReference>
<evidence type="ECO:0000256" key="3">
    <source>
        <dbReference type="ARBA" id="ARBA00023082"/>
    </source>
</evidence>
<protein>
    <submittedName>
        <fullName evidence="7">RNA polymerase sigma-70 factor</fullName>
    </submittedName>
</protein>
<proteinExistence type="inferred from homology"/>
<dbReference type="NCBIfam" id="TIGR02937">
    <property type="entry name" value="sigma70-ECF"/>
    <property type="match status" value="1"/>
</dbReference>
<evidence type="ECO:0000259" key="5">
    <source>
        <dbReference type="Pfam" id="PF04542"/>
    </source>
</evidence>
<keyword evidence="3" id="KW-0731">Sigma factor</keyword>
<dbReference type="InterPro" id="IPR039425">
    <property type="entry name" value="RNA_pol_sigma-70-like"/>
</dbReference>
<dbReference type="InterPro" id="IPR013325">
    <property type="entry name" value="RNA_pol_sigma_r2"/>
</dbReference>
<feature type="domain" description="RNA polymerase sigma-70 region 2" evidence="5">
    <location>
        <begin position="30"/>
        <end position="93"/>
    </location>
</feature>
<evidence type="ECO:0000259" key="6">
    <source>
        <dbReference type="Pfam" id="PF08281"/>
    </source>
</evidence>
<dbReference type="InterPro" id="IPR013324">
    <property type="entry name" value="RNA_pol_sigma_r3/r4-like"/>
</dbReference>
<dbReference type="PANTHER" id="PTHR43133:SF46">
    <property type="entry name" value="RNA POLYMERASE SIGMA-70 FACTOR ECF SUBFAMILY"/>
    <property type="match status" value="1"/>
</dbReference>
<dbReference type="SUPFAM" id="SSF88659">
    <property type="entry name" value="Sigma3 and sigma4 domains of RNA polymerase sigma factors"/>
    <property type="match status" value="1"/>
</dbReference>
<feature type="domain" description="RNA polymerase sigma factor 70 region 4 type 2" evidence="6">
    <location>
        <begin position="130"/>
        <end position="175"/>
    </location>
</feature>
<dbReference type="Gene3D" id="1.10.1740.10">
    <property type="match status" value="1"/>
</dbReference>
<dbReference type="SUPFAM" id="SSF88946">
    <property type="entry name" value="Sigma2 domain of RNA polymerase sigma factors"/>
    <property type="match status" value="1"/>
</dbReference>
<keyword evidence="8" id="KW-1185">Reference proteome</keyword>
<gene>
    <name evidence="7" type="ORF">Q0590_20660</name>
</gene>
<organism evidence="7 8">
    <name type="scientific">Rhodocytophaga aerolata</name>
    <dbReference type="NCBI Taxonomy" id="455078"/>
    <lineage>
        <taxon>Bacteria</taxon>
        <taxon>Pseudomonadati</taxon>
        <taxon>Bacteroidota</taxon>
        <taxon>Cytophagia</taxon>
        <taxon>Cytophagales</taxon>
        <taxon>Rhodocytophagaceae</taxon>
        <taxon>Rhodocytophaga</taxon>
    </lineage>
</organism>
<reference evidence="7" key="1">
    <citation type="submission" date="2023-07" db="EMBL/GenBank/DDBJ databases">
        <title>The genome sequence of Rhodocytophaga aerolata KACC 12507.</title>
        <authorList>
            <person name="Zhang X."/>
        </authorList>
    </citation>
    <scope>NUCLEOTIDE SEQUENCE</scope>
    <source>
        <strain evidence="7">KACC 12507</strain>
    </source>
</reference>
<keyword evidence="4" id="KW-0804">Transcription</keyword>
<sequence length="184" mass="21782">MLSKYIHIDEQLTSRLKNGEDQAFREIFYHFHKSMYAIALKYLRDTVQAEDAVQEVFVKLWINRHQLDENLSVKGYLFTTLKNHLLNTLRNQKIAVAKQLEIGARQLESQNTTEDDLLLKEYQMHLTNGIQKLSPQRQSIFKMRFYKGLNNQEISQKLNISINTVKFQLSQATKLLKTYLKRDF</sequence>
<dbReference type="InterPro" id="IPR014327">
    <property type="entry name" value="RNA_pol_sigma70_bacteroid"/>
</dbReference>
<comment type="caution">
    <text evidence="7">The sequence shown here is derived from an EMBL/GenBank/DDBJ whole genome shotgun (WGS) entry which is preliminary data.</text>
</comment>
<evidence type="ECO:0000256" key="2">
    <source>
        <dbReference type="ARBA" id="ARBA00023015"/>
    </source>
</evidence>
<evidence type="ECO:0000256" key="1">
    <source>
        <dbReference type="ARBA" id="ARBA00010641"/>
    </source>
</evidence>
<dbReference type="Pfam" id="PF08281">
    <property type="entry name" value="Sigma70_r4_2"/>
    <property type="match status" value="1"/>
</dbReference>
<dbReference type="RefSeq" id="WP_302039501.1">
    <property type="nucleotide sequence ID" value="NZ_JAUKPO010000013.1"/>
</dbReference>
<name>A0ABT8R9D3_9BACT</name>
<evidence type="ECO:0000313" key="8">
    <source>
        <dbReference type="Proteomes" id="UP001168528"/>
    </source>
</evidence>
<dbReference type="InterPro" id="IPR013249">
    <property type="entry name" value="RNA_pol_sigma70_r4_t2"/>
</dbReference>
<dbReference type="NCBIfam" id="TIGR02985">
    <property type="entry name" value="Sig70_bacteroi1"/>
    <property type="match status" value="1"/>
</dbReference>
<dbReference type="CDD" id="cd06171">
    <property type="entry name" value="Sigma70_r4"/>
    <property type="match status" value="1"/>
</dbReference>
<dbReference type="EMBL" id="JAUKPO010000013">
    <property type="protein sequence ID" value="MDO1448701.1"/>
    <property type="molecule type" value="Genomic_DNA"/>
</dbReference>
<dbReference type="Gene3D" id="1.10.10.10">
    <property type="entry name" value="Winged helix-like DNA-binding domain superfamily/Winged helix DNA-binding domain"/>
    <property type="match status" value="1"/>
</dbReference>
<dbReference type="Pfam" id="PF04542">
    <property type="entry name" value="Sigma70_r2"/>
    <property type="match status" value="1"/>
</dbReference>
<accession>A0ABT8R9D3</accession>
<dbReference type="InterPro" id="IPR036388">
    <property type="entry name" value="WH-like_DNA-bd_sf"/>
</dbReference>
<comment type="similarity">
    <text evidence="1">Belongs to the sigma-70 factor family. ECF subfamily.</text>
</comment>
<dbReference type="PANTHER" id="PTHR43133">
    <property type="entry name" value="RNA POLYMERASE ECF-TYPE SIGMA FACTO"/>
    <property type="match status" value="1"/>
</dbReference>
<evidence type="ECO:0000256" key="4">
    <source>
        <dbReference type="ARBA" id="ARBA00023163"/>
    </source>
</evidence>
<keyword evidence="2" id="KW-0805">Transcription regulation</keyword>
<evidence type="ECO:0000313" key="7">
    <source>
        <dbReference type="EMBL" id="MDO1448701.1"/>
    </source>
</evidence>
<dbReference type="Proteomes" id="UP001168528">
    <property type="component" value="Unassembled WGS sequence"/>
</dbReference>